<feature type="transmembrane region" description="Helical" evidence="1">
    <location>
        <begin position="344"/>
        <end position="362"/>
    </location>
</feature>
<dbReference type="SUPFAM" id="SSF50978">
    <property type="entry name" value="WD40 repeat-like"/>
    <property type="match status" value="1"/>
</dbReference>
<keyword evidence="1" id="KW-0812">Transmembrane</keyword>
<evidence type="ECO:0000313" key="2">
    <source>
        <dbReference type="EMBL" id="KIY61065.1"/>
    </source>
</evidence>
<name>A0A0D7ASS2_9AGAR</name>
<protein>
    <recommendedName>
        <fullName evidence="4">WD40 repeat-like protein</fullName>
    </recommendedName>
</protein>
<evidence type="ECO:0000256" key="1">
    <source>
        <dbReference type="SAM" id="Phobius"/>
    </source>
</evidence>
<organism evidence="2 3">
    <name type="scientific">Cylindrobasidium torrendii FP15055 ss-10</name>
    <dbReference type="NCBI Taxonomy" id="1314674"/>
    <lineage>
        <taxon>Eukaryota</taxon>
        <taxon>Fungi</taxon>
        <taxon>Dikarya</taxon>
        <taxon>Basidiomycota</taxon>
        <taxon>Agaricomycotina</taxon>
        <taxon>Agaricomycetes</taxon>
        <taxon>Agaricomycetidae</taxon>
        <taxon>Agaricales</taxon>
        <taxon>Marasmiineae</taxon>
        <taxon>Physalacriaceae</taxon>
        <taxon>Cylindrobasidium</taxon>
    </lineage>
</organism>
<proteinExistence type="predicted"/>
<gene>
    <name evidence="2" type="ORF">CYLTODRAFT_495415</name>
</gene>
<keyword evidence="1" id="KW-0472">Membrane</keyword>
<dbReference type="AlphaFoldDB" id="A0A0D7ASS2"/>
<evidence type="ECO:0000313" key="3">
    <source>
        <dbReference type="Proteomes" id="UP000054007"/>
    </source>
</evidence>
<keyword evidence="1" id="KW-1133">Transmembrane helix</keyword>
<dbReference type="InterPro" id="IPR036322">
    <property type="entry name" value="WD40_repeat_dom_sf"/>
</dbReference>
<accession>A0A0D7ASS2</accession>
<sequence length="364" mass="39635">MLSILRTGILPHGHSYTDAVAVSPGGDFVALAGGVTLTIVHVSEEKRVFSLENEAEVTCMFWLDGMTLMYGTGAGRVMTVGVTRVALAERISDFVVSGIFASLDRPVSALAVEGAYLAVATQDSVQCWQYSSHGTGNRWIYCMTYRPLGELAFNQSFNNLAWSEDAKWLYAASDRLYCCWERGSLCPHIERVLPLQTNLLTFLPSIPSILLFVSDTGSPDTACYLQICEADSLLPNQSQAVRNGLSGGRKCVFHSKNVTLYVDGTLLIQWTHDNNRIDSVNLPEAAQHLTAISCVEDGGRIGNVILSTPEFLFFLSLPVAVPDTPIDPLCDETKMLPANRRGPILGIVFISVVAAILALMYTCS</sequence>
<dbReference type="Proteomes" id="UP000054007">
    <property type="component" value="Unassembled WGS sequence"/>
</dbReference>
<dbReference type="Gene3D" id="2.130.10.10">
    <property type="entry name" value="YVTN repeat-like/Quinoprotein amine dehydrogenase"/>
    <property type="match status" value="1"/>
</dbReference>
<keyword evidence="3" id="KW-1185">Reference proteome</keyword>
<evidence type="ECO:0008006" key="4">
    <source>
        <dbReference type="Google" id="ProtNLM"/>
    </source>
</evidence>
<dbReference type="EMBL" id="KN881076">
    <property type="protein sequence ID" value="KIY61065.1"/>
    <property type="molecule type" value="Genomic_DNA"/>
</dbReference>
<dbReference type="InterPro" id="IPR015943">
    <property type="entry name" value="WD40/YVTN_repeat-like_dom_sf"/>
</dbReference>
<reference evidence="2 3" key="1">
    <citation type="journal article" date="2015" name="Fungal Genet. Biol.">
        <title>Evolution of novel wood decay mechanisms in Agaricales revealed by the genome sequences of Fistulina hepatica and Cylindrobasidium torrendii.</title>
        <authorList>
            <person name="Floudas D."/>
            <person name="Held B.W."/>
            <person name="Riley R."/>
            <person name="Nagy L.G."/>
            <person name="Koehler G."/>
            <person name="Ransdell A.S."/>
            <person name="Younus H."/>
            <person name="Chow J."/>
            <person name="Chiniquy J."/>
            <person name="Lipzen A."/>
            <person name="Tritt A."/>
            <person name="Sun H."/>
            <person name="Haridas S."/>
            <person name="LaButti K."/>
            <person name="Ohm R.A."/>
            <person name="Kues U."/>
            <person name="Blanchette R.A."/>
            <person name="Grigoriev I.V."/>
            <person name="Minto R.E."/>
            <person name="Hibbett D.S."/>
        </authorList>
    </citation>
    <scope>NUCLEOTIDE SEQUENCE [LARGE SCALE GENOMIC DNA]</scope>
    <source>
        <strain evidence="2 3">FP15055 ss-10</strain>
    </source>
</reference>